<accession>A0A1S1Z045</accession>
<organism evidence="1 2">
    <name type="scientific">Flammeovirga pacifica</name>
    <dbReference type="NCBI Taxonomy" id="915059"/>
    <lineage>
        <taxon>Bacteria</taxon>
        <taxon>Pseudomonadati</taxon>
        <taxon>Bacteroidota</taxon>
        <taxon>Cytophagia</taxon>
        <taxon>Cytophagales</taxon>
        <taxon>Flammeovirgaceae</taxon>
        <taxon>Flammeovirga</taxon>
    </lineage>
</organism>
<dbReference type="Proteomes" id="UP000179797">
    <property type="component" value="Unassembled WGS sequence"/>
</dbReference>
<protein>
    <submittedName>
        <fullName evidence="1">Uncharacterized protein</fullName>
    </submittedName>
</protein>
<dbReference type="AlphaFoldDB" id="A0A1S1Z045"/>
<dbReference type="STRING" id="915059.NH26_09375"/>
<name>A0A1S1Z045_FLAPC</name>
<evidence type="ECO:0000313" key="2">
    <source>
        <dbReference type="Proteomes" id="UP000179797"/>
    </source>
</evidence>
<evidence type="ECO:0000313" key="1">
    <source>
        <dbReference type="EMBL" id="OHX66553.1"/>
    </source>
</evidence>
<comment type="caution">
    <text evidence="1">The sequence shown here is derived from an EMBL/GenBank/DDBJ whole genome shotgun (WGS) entry which is preliminary data.</text>
</comment>
<gene>
    <name evidence="1" type="ORF">NH26_09375</name>
</gene>
<dbReference type="EMBL" id="JRYR02000001">
    <property type="protein sequence ID" value="OHX66553.1"/>
    <property type="molecule type" value="Genomic_DNA"/>
</dbReference>
<dbReference type="RefSeq" id="WP_044221413.1">
    <property type="nucleotide sequence ID" value="NZ_JRYR02000001.1"/>
</dbReference>
<reference evidence="1 2" key="1">
    <citation type="journal article" date="2012" name="Int. J. Syst. Evol. Microbiol.">
        <title>Flammeovirga pacifica sp. nov., isolated from deep-sea sediment.</title>
        <authorList>
            <person name="Xu H."/>
            <person name="Fu Y."/>
            <person name="Yang N."/>
            <person name="Ding Z."/>
            <person name="Lai Q."/>
            <person name="Zeng R."/>
        </authorList>
    </citation>
    <scope>NUCLEOTIDE SEQUENCE [LARGE SCALE GENOMIC DNA]</scope>
    <source>
        <strain evidence="2">DSM 24597 / LMG 26175 / WPAGA1</strain>
    </source>
</reference>
<proteinExistence type="predicted"/>
<keyword evidence="2" id="KW-1185">Reference proteome</keyword>
<sequence length="112" mass="12950">MKLLDEEEKKLGGRSFISEDLGCYLMGLKSSELNDTRLLYLKRAGFNFAKLAGAYQKQQELIERYKEQFIKDENPEIEDQVPPMVNGLLNPLLVEIYTSEEEIGKYILDKIT</sequence>
<dbReference type="OrthoDB" id="980825at2"/>